<feature type="domain" description="Jacalin-type lectin" evidence="1">
    <location>
        <begin position="1"/>
        <end position="71"/>
    </location>
</feature>
<evidence type="ECO:0000313" key="2">
    <source>
        <dbReference type="EMBL" id="KAE8391185.1"/>
    </source>
</evidence>
<dbReference type="Pfam" id="PF01419">
    <property type="entry name" value="Jacalin"/>
    <property type="match status" value="1"/>
</dbReference>
<evidence type="ECO:0000259" key="1">
    <source>
        <dbReference type="PROSITE" id="PS51752"/>
    </source>
</evidence>
<accession>A0A5N7CAN7</accession>
<protein>
    <recommendedName>
        <fullName evidence="1">Jacalin-type lectin domain-containing protein</fullName>
    </recommendedName>
</protein>
<dbReference type="OrthoDB" id="2131701at2759"/>
<dbReference type="Gene3D" id="2.100.10.30">
    <property type="entry name" value="Jacalin-like lectin domain"/>
    <property type="match status" value="1"/>
</dbReference>
<dbReference type="InterPro" id="IPR001229">
    <property type="entry name" value="Jacalin-like_lectin_dom"/>
</dbReference>
<organism evidence="2">
    <name type="scientific">Petromyces alliaceus</name>
    <name type="common">Aspergillus alliaceus</name>
    <dbReference type="NCBI Taxonomy" id="209559"/>
    <lineage>
        <taxon>Eukaryota</taxon>
        <taxon>Fungi</taxon>
        <taxon>Dikarya</taxon>
        <taxon>Ascomycota</taxon>
        <taxon>Pezizomycotina</taxon>
        <taxon>Eurotiomycetes</taxon>
        <taxon>Eurotiomycetidae</taxon>
        <taxon>Eurotiales</taxon>
        <taxon>Aspergillaceae</taxon>
        <taxon>Aspergillus</taxon>
        <taxon>Aspergillus subgen. Circumdati</taxon>
    </lineage>
</organism>
<dbReference type="PROSITE" id="PS51752">
    <property type="entry name" value="JACALIN_LECTIN"/>
    <property type="match status" value="1"/>
</dbReference>
<name>A0A5N7CAN7_PETAA</name>
<dbReference type="EMBL" id="ML735247">
    <property type="protein sequence ID" value="KAE8391185.1"/>
    <property type="molecule type" value="Genomic_DNA"/>
</dbReference>
<sequence>MNVWGHTDPVTGIPNGFVTGIEFRTTRTNKPQVLGVQEGQRYYQGLGNGHLVGFQGRAGYEVDAIGAIYEE</sequence>
<dbReference type="Proteomes" id="UP000326877">
    <property type="component" value="Unassembled WGS sequence"/>
</dbReference>
<reference evidence="2" key="1">
    <citation type="submission" date="2019-04" db="EMBL/GenBank/DDBJ databases">
        <title>Friends and foes A comparative genomics studyof 23 Aspergillus species from section Flavi.</title>
        <authorList>
            <consortium name="DOE Joint Genome Institute"/>
            <person name="Kjaerbolling I."/>
            <person name="Vesth T."/>
            <person name="Frisvad J.C."/>
            <person name="Nybo J.L."/>
            <person name="Theobald S."/>
            <person name="Kildgaard S."/>
            <person name="Isbrandt T."/>
            <person name="Kuo A."/>
            <person name="Sato A."/>
            <person name="Lyhne E.K."/>
            <person name="Kogle M.E."/>
            <person name="Wiebenga A."/>
            <person name="Kun R.S."/>
            <person name="Lubbers R.J."/>
            <person name="Makela M.R."/>
            <person name="Barry K."/>
            <person name="Chovatia M."/>
            <person name="Clum A."/>
            <person name="Daum C."/>
            <person name="Haridas S."/>
            <person name="He G."/>
            <person name="LaButti K."/>
            <person name="Lipzen A."/>
            <person name="Mondo S."/>
            <person name="Riley R."/>
            <person name="Salamov A."/>
            <person name="Simmons B.A."/>
            <person name="Magnuson J.K."/>
            <person name="Henrissat B."/>
            <person name="Mortensen U.H."/>
            <person name="Larsen T.O."/>
            <person name="Devries R.P."/>
            <person name="Grigoriev I.V."/>
            <person name="Machida M."/>
            <person name="Baker S.E."/>
            <person name="Andersen M.R."/>
        </authorList>
    </citation>
    <scope>NUCLEOTIDE SEQUENCE [LARGE SCALE GENOMIC DNA]</scope>
    <source>
        <strain evidence="2">IBT 14317</strain>
    </source>
</reference>
<dbReference type="InterPro" id="IPR036404">
    <property type="entry name" value="Jacalin-like_lectin_dom_sf"/>
</dbReference>
<gene>
    <name evidence="2" type="ORF">BDV23DRAFT_153542</name>
</gene>
<dbReference type="SUPFAM" id="SSF51101">
    <property type="entry name" value="Mannose-binding lectins"/>
    <property type="match status" value="1"/>
</dbReference>
<dbReference type="AlphaFoldDB" id="A0A5N7CAN7"/>
<proteinExistence type="predicted"/>